<evidence type="ECO:0000313" key="3">
    <source>
        <dbReference type="RefSeq" id="XP_017021804.1"/>
    </source>
</evidence>
<gene>
    <name evidence="2 3" type="primary">LOC108074317</name>
</gene>
<reference evidence="1" key="2">
    <citation type="submission" date="2025-05" db="UniProtKB">
        <authorList>
            <consortium name="RefSeq"/>
        </authorList>
    </citation>
    <scope>NUCLEOTIDE SEQUENCE [LARGE SCALE GENOMIC DNA]</scope>
    <source>
        <strain evidence="1">14028-0561.14</strain>
    </source>
</reference>
<reference evidence="2 3" key="1">
    <citation type="submission" date="2025-04" db="UniProtKB">
        <authorList>
            <consortium name="RefSeq"/>
        </authorList>
    </citation>
    <scope>IDENTIFICATION</scope>
</reference>
<dbReference type="AlphaFoldDB" id="A0A6P4IDN7"/>
<keyword evidence="1" id="KW-1185">Reference proteome</keyword>
<sequence length="182" mass="20914">MDFLQRAQDQRLFNFTSEQMAAEHKYLAQFIITKALGKVIKQIETPATSVLLDDRKMAVVEQVQETCQQGLQALLDLDKKVFHVPPNVLLAQDLHFENTFTSEDEEQKTAQLEEMKIIFRENMAMLAQLKAEESKFAEMEDVLQKEIQMQEMAHEVCNSFNAGKISEFCNRIASDQPKATKI</sequence>
<organism evidence="1 3">
    <name type="scientific">Drosophila kikkawai</name>
    <name type="common">Fruit fly</name>
    <dbReference type="NCBI Taxonomy" id="30033"/>
    <lineage>
        <taxon>Eukaryota</taxon>
        <taxon>Metazoa</taxon>
        <taxon>Ecdysozoa</taxon>
        <taxon>Arthropoda</taxon>
        <taxon>Hexapoda</taxon>
        <taxon>Insecta</taxon>
        <taxon>Pterygota</taxon>
        <taxon>Neoptera</taxon>
        <taxon>Endopterygota</taxon>
        <taxon>Diptera</taxon>
        <taxon>Brachycera</taxon>
        <taxon>Muscomorpha</taxon>
        <taxon>Ephydroidea</taxon>
        <taxon>Drosophilidae</taxon>
        <taxon>Drosophila</taxon>
        <taxon>Sophophora</taxon>
    </lineage>
</organism>
<name>A0A6P4IDN7_DROKI</name>
<evidence type="ECO:0000313" key="2">
    <source>
        <dbReference type="RefSeq" id="XP_017021802.1"/>
    </source>
</evidence>
<dbReference type="OrthoDB" id="1884855at2759"/>
<dbReference type="RefSeq" id="XP_017021804.1">
    <property type="nucleotide sequence ID" value="XM_017166315.1"/>
</dbReference>
<evidence type="ECO:0000313" key="1">
    <source>
        <dbReference type="Proteomes" id="UP001652661"/>
    </source>
</evidence>
<accession>A0A6P4IDN7</accession>
<protein>
    <submittedName>
        <fullName evidence="2 3">Uncharacterized protein LOC108074317</fullName>
    </submittedName>
</protein>
<dbReference type="RefSeq" id="XP_017021802.1">
    <property type="nucleotide sequence ID" value="XM_017166313.1"/>
</dbReference>
<proteinExistence type="predicted"/>
<dbReference type="Proteomes" id="UP001652661">
    <property type="component" value="Chromosome 2L"/>
</dbReference>